<protein>
    <submittedName>
        <fullName evidence="1">Uncharacterized protein</fullName>
    </submittedName>
</protein>
<evidence type="ECO:0000313" key="2">
    <source>
        <dbReference type="Proteomes" id="UP001626628"/>
    </source>
</evidence>
<evidence type="ECO:0000313" key="1">
    <source>
        <dbReference type="EMBL" id="WXK74632.1"/>
    </source>
</evidence>
<dbReference type="Proteomes" id="UP001626628">
    <property type="component" value="Chromosome"/>
</dbReference>
<gene>
    <name evidence="1" type="ORF">WAB15_00750</name>
</gene>
<reference evidence="1 2" key="1">
    <citation type="submission" date="2024-03" db="EMBL/GenBank/DDBJ databases">
        <title>The complete genome of Streptomyces sirii sp.nov.</title>
        <authorList>
            <person name="Zakalyukina Y.V."/>
            <person name="Belik A.R."/>
            <person name="Biryukov M.V."/>
            <person name="Baturina O.A."/>
            <person name="Kabilov M.R."/>
        </authorList>
    </citation>
    <scope>NUCLEOTIDE SEQUENCE [LARGE SCALE GENOMIC DNA]</scope>
    <source>
        <strain evidence="1 2">BP-8</strain>
    </source>
</reference>
<proteinExistence type="predicted"/>
<dbReference type="InterPro" id="IPR029069">
    <property type="entry name" value="HotDog_dom_sf"/>
</dbReference>
<dbReference type="Gene3D" id="3.10.129.10">
    <property type="entry name" value="Hotdog Thioesterase"/>
    <property type="match status" value="1"/>
</dbReference>
<accession>A0ABZ2QI88</accession>
<dbReference type="RefSeq" id="WP_407284873.1">
    <property type="nucleotide sequence ID" value="NZ_CP147982.1"/>
</dbReference>
<dbReference type="SUPFAM" id="SSF54637">
    <property type="entry name" value="Thioesterase/thiol ester dehydrase-isomerase"/>
    <property type="match status" value="1"/>
</dbReference>
<sequence>MSFDLTYEIRDTNRLHVEATTTIVAYNLDTSRTRRLSDLERDFLARYTVPWPQGPLRRRQ</sequence>
<dbReference type="EMBL" id="CP147982">
    <property type="protein sequence ID" value="WXK74632.1"/>
    <property type="molecule type" value="Genomic_DNA"/>
</dbReference>
<keyword evidence="2" id="KW-1185">Reference proteome</keyword>
<name>A0ABZ2QI88_9ACTN</name>
<organism evidence="1 2">
    <name type="scientific">Streptomyces sirii</name>
    <dbReference type="NCBI Taxonomy" id="3127701"/>
    <lineage>
        <taxon>Bacteria</taxon>
        <taxon>Bacillati</taxon>
        <taxon>Actinomycetota</taxon>
        <taxon>Actinomycetes</taxon>
        <taxon>Kitasatosporales</taxon>
        <taxon>Streptomycetaceae</taxon>
        <taxon>Streptomyces</taxon>
    </lineage>
</organism>